<dbReference type="Proteomes" id="UP000000862">
    <property type="component" value="Segment"/>
</dbReference>
<reference evidence="1 2" key="2">
    <citation type="journal article" date="1995" name="Virology">
        <title>Analysis of 43 kb of the Chlorella virus PBCV-1 330-kb genome: map positions 45 to 88.</title>
        <authorList>
            <person name="Li Y."/>
            <person name="Lu Z."/>
            <person name="Burbank D.E."/>
            <person name="Kutish G.F."/>
            <person name="Rock D.L."/>
            <person name="Van Etten J.L."/>
        </authorList>
    </citation>
    <scope>NUCLEOTIDE SEQUENCE [LARGE SCALE GENOMIC DNA]</scope>
</reference>
<reference evidence="1 2" key="6">
    <citation type="journal article" date="1999" name="Virology">
        <title>Chlorella virus PBCV-1 encodes a functional homospermidine synthase.</title>
        <authorList>
            <person name="Kaiser A."/>
            <person name="Vollmert M."/>
            <person name="Tholl D."/>
            <person name="Graves M.V."/>
            <person name="Gurnon J.R."/>
            <person name="Xing W."/>
            <person name="Lisec A.D."/>
            <person name="Nickerson K.W."/>
            <person name="Van Etten J.L."/>
        </authorList>
    </citation>
    <scope>NUCLEOTIDE SEQUENCE [LARGE SCALE GENOMIC DNA]</scope>
</reference>
<dbReference type="KEGG" id="vg:10971133"/>
<name>F8TU52_PBCV1</name>
<reference evidence="1 2" key="8">
    <citation type="journal article" date="2010" name="J. Virol.">
        <title>Microarray analysis of Paramecium bursaria chlorella virus 1 transcription.</title>
        <authorList>
            <person name="Yanai-Balser G.M."/>
            <person name="Duncan G.A."/>
            <person name="Eudy J.D."/>
            <person name="Wang D."/>
            <person name="Li X."/>
            <person name="Agarkova I.V."/>
            <person name="Dunigan D.D."/>
            <person name="Van Etten J.L."/>
        </authorList>
    </citation>
    <scope>NUCLEOTIDE SEQUENCE [LARGE SCALE GENOMIC DNA]</scope>
</reference>
<reference evidence="1 2" key="7">
    <citation type="journal article" date="2000" name="Virology">
        <title>Characterization of a beta-1,3-glucanase encoded by chlorella virus PBCV-1.</title>
        <authorList>
            <person name="Sun L."/>
            <person name="Gurnon J.R."/>
            <person name="Adams B.J."/>
            <person name="Graves M.V."/>
            <person name="Van Etten J.L."/>
        </authorList>
    </citation>
    <scope>NUCLEOTIDE SEQUENCE [LARGE SCALE GENOMIC DNA]</scope>
</reference>
<reference evidence="1 2" key="5">
    <citation type="journal article" date="1997" name="Virology">
        <title>Analysis of 74 kb of DNA located at the right end of the 330-kb chlorella virus PBCV-1 genome.</title>
        <authorList>
            <person name="Li Y."/>
            <person name="Lu Z."/>
            <person name="Sun L."/>
            <person name="Ropp S."/>
            <person name="Kutish G.F."/>
            <person name="Rock D.L."/>
            <person name="Van Etten J.L."/>
        </authorList>
    </citation>
    <scope>NUCLEOTIDE SEQUENCE [LARGE SCALE GENOMIC DNA]</scope>
</reference>
<reference evidence="1 2" key="4">
    <citation type="journal article" date="1996" name="Virology">
        <title>Analysis of 76 kb of the chlorella virus PBCV-1 330-kb genome: map positions 182 to 258.</title>
        <authorList>
            <person name="Kutish G.F."/>
            <person name="Li Y."/>
            <person name="Lu Z."/>
            <person name="Furuta M."/>
            <person name="Rock D.L."/>
            <person name="Van Etten J.L."/>
        </authorList>
    </citation>
    <scope>NUCLEOTIDE SEQUENCE [LARGE SCALE GENOMIC DNA]</scope>
</reference>
<proteinExistence type="predicted"/>
<dbReference type="GeneID" id="10971133"/>
<evidence type="ECO:0000313" key="1">
    <source>
        <dbReference type="EMBL" id="AEI70113.1"/>
    </source>
</evidence>
<dbReference type="EMBL" id="JF411744">
    <property type="protein sequence ID" value="AEI70113.1"/>
    <property type="molecule type" value="Genomic_DNA"/>
</dbReference>
<keyword evidence="2" id="KW-1185">Reference proteome</keyword>
<protein>
    <submittedName>
        <fullName evidence="1">Uncharacterized protein</fullName>
    </submittedName>
</protein>
<gene>
    <name evidence="1" type="primary">a536aL</name>
</gene>
<evidence type="ECO:0000313" key="2">
    <source>
        <dbReference type="Proteomes" id="UP000000862"/>
    </source>
</evidence>
<organismHost>
    <name type="scientific">Chlorella</name>
    <dbReference type="NCBI Taxonomy" id="3071"/>
</organismHost>
<sequence>MRSINTICILLYNTYTYFYIHHLSMMPLYSSSPIHITSLSGFHDISKSSSWNFIFGQS</sequence>
<dbReference type="RefSeq" id="YP_004678968.1">
    <property type="nucleotide sequence ID" value="NC_000852.5"/>
</dbReference>
<accession>F8TU52</accession>
<organism evidence="1 2">
    <name type="scientific">Paramecium bursaria Chlorella virus 1</name>
    <name type="common">PBCV-1</name>
    <dbReference type="NCBI Taxonomy" id="10506"/>
    <lineage>
        <taxon>Viruses</taxon>
        <taxon>Varidnaviria</taxon>
        <taxon>Bamfordvirae</taxon>
        <taxon>Nucleocytoviricota</taxon>
        <taxon>Megaviricetes</taxon>
        <taxon>Algavirales</taxon>
        <taxon>Phycodnaviridae</taxon>
        <taxon>Chlorovirus</taxon>
        <taxon>Chlorovirus vanettense</taxon>
    </lineage>
</organism>
<reference evidence="1 2" key="3">
    <citation type="journal article" date="1996" name="Virology">
        <title>Analysis of 94 kb of the chlorella virus PBCV-1 330-kb genome: map positions 88 to 182.</title>
        <authorList>
            <person name="Lu Z."/>
            <person name="Li Y."/>
            <person name="Que Q."/>
            <person name="Kutish G.F."/>
            <person name="Rock D.L."/>
            <person name="Van Etten J.L."/>
        </authorList>
    </citation>
    <scope>NUCLEOTIDE SEQUENCE [LARGE SCALE GENOMIC DNA]</scope>
</reference>
<reference evidence="1 2" key="1">
    <citation type="journal article" date="1995" name="Virology">
        <title>Analysis of 45 kb of DNA located at the left end of the chlorella virus PBCV-1 genome.</title>
        <authorList>
            <person name="Lu Z."/>
            <person name="Li Y."/>
            <person name="Zhang Y."/>
            <person name="Kutish G.F."/>
            <person name="Rock D.L."/>
            <person name="Van Etten J.L."/>
        </authorList>
    </citation>
    <scope>NUCLEOTIDE SEQUENCE [LARGE SCALE GENOMIC DNA]</scope>
</reference>